<dbReference type="InterPro" id="IPR022028">
    <property type="entry name" value="DUF3604"/>
</dbReference>
<reference evidence="2" key="1">
    <citation type="submission" date="2022-08" db="EMBL/GenBank/DDBJ databases">
        <title>Novel Bdellovibrio Species Isolated from Svalbard: Designation Bdellovibrio svalbardensis.</title>
        <authorList>
            <person name="Mitchell R.J."/>
            <person name="Choi S.Y."/>
        </authorList>
    </citation>
    <scope>NUCLEOTIDE SEQUENCE</scope>
    <source>
        <strain evidence="2">PAP01</strain>
    </source>
</reference>
<organism evidence="2 3">
    <name type="scientific">Bdellovibrio svalbardensis</name>
    <dbReference type="NCBI Taxonomy" id="2972972"/>
    <lineage>
        <taxon>Bacteria</taxon>
        <taxon>Pseudomonadati</taxon>
        <taxon>Bdellovibrionota</taxon>
        <taxon>Bdellovibrionia</taxon>
        <taxon>Bdellovibrionales</taxon>
        <taxon>Pseudobdellovibrionaceae</taxon>
        <taxon>Bdellovibrio</taxon>
    </lineage>
</organism>
<sequence>MRLFACIGLLVLGVSTTSLGASEVPFKITEKRPRCSNYSRVRQPFFGELHLHTQYSVDAATLDTRNTPADAYRFAKGEKVGLPPFINTLIGEVPPTNTPVGPVSSHPYCLPGERCQFMATRTIQLPDGRGLDFAAITDHSEQLGETNICLWEEKVPCSDSSACTAQGQQCYQGRCVPKGYQSPSCVLVREEVAKLRGGLGATIFAGAYFVAQNPTRLPFCGIAGENCLFQAKNVWQQIINDAQDAYDQTDECKFTSFIGYEYTAMPAAGTCQNDGKACWDGVGVARASIDCSDNQMCLSAGGGDNLHRNIIFRNSNVLERPISNIEAPVKCGNGSACNTPGPLGSPEIMLRRLKLECAAIPGCDVLSIPHNPNLSGGAMFGMPENLEEARLRSEMEPLVELFQIKGQSECRYSARMPGAWNTFDELCDFENMSYGRLASQYISEPNAINIQPSSYVRNVLKDGIAYEQKNGVNPFKLGVVGALDNHNGTPGASESYMYAKVGAHGDQSFIVSGEALSETNFLGLETNPGGMTVAWAEENSRDSIFEAFKRRETYATSGTRPLVRFFGGFDLPKTICQMGDFAAQGYQTAVPMGGCLTGAPRSGEDCKANLTKKKGPLFAVLASKDPGWANNPGTPLQRIQIIKGWVDSEGQTHEKVIDVAGNPKISGVVDLNTCRPSQNDGYKTLCSVWEDSEFNSEQRAFYYARVLENESCRWNQYYCNARGINCSKPAIPERENNRYTDFEYRQCCSGIVPNTVQQRAVTSPIWYAP</sequence>
<name>A0ABT6DJR4_9BACT</name>
<evidence type="ECO:0000313" key="2">
    <source>
        <dbReference type="EMBL" id="MDG0817033.1"/>
    </source>
</evidence>
<feature type="signal peptide" evidence="1">
    <location>
        <begin position="1"/>
        <end position="20"/>
    </location>
</feature>
<accession>A0ABT6DJR4</accession>
<dbReference type="Proteomes" id="UP001152321">
    <property type="component" value="Unassembled WGS sequence"/>
</dbReference>
<protein>
    <submittedName>
        <fullName evidence="2">DUF3604 domain-containing protein</fullName>
    </submittedName>
</protein>
<keyword evidence="1" id="KW-0732">Signal</keyword>
<gene>
    <name evidence="2" type="ORF">NWE73_11695</name>
</gene>
<dbReference type="RefSeq" id="WP_277578509.1">
    <property type="nucleotide sequence ID" value="NZ_JANRMI010000003.1"/>
</dbReference>
<comment type="caution">
    <text evidence="2">The sequence shown here is derived from an EMBL/GenBank/DDBJ whole genome shotgun (WGS) entry which is preliminary data.</text>
</comment>
<dbReference type="EMBL" id="JANRMI010000003">
    <property type="protein sequence ID" value="MDG0817033.1"/>
    <property type="molecule type" value="Genomic_DNA"/>
</dbReference>
<proteinExistence type="predicted"/>
<keyword evidence="3" id="KW-1185">Reference proteome</keyword>
<evidence type="ECO:0000256" key="1">
    <source>
        <dbReference type="SAM" id="SignalP"/>
    </source>
</evidence>
<dbReference type="Pfam" id="PF12228">
    <property type="entry name" value="DUF3604"/>
    <property type="match status" value="3"/>
</dbReference>
<feature type="chain" id="PRO_5046862718" evidence="1">
    <location>
        <begin position="21"/>
        <end position="769"/>
    </location>
</feature>
<evidence type="ECO:0000313" key="3">
    <source>
        <dbReference type="Proteomes" id="UP001152321"/>
    </source>
</evidence>